<evidence type="ECO:0000313" key="10">
    <source>
        <dbReference type="Proteomes" id="UP001419268"/>
    </source>
</evidence>
<feature type="compositionally biased region" description="Polar residues" evidence="7">
    <location>
        <begin position="73"/>
        <end position="82"/>
    </location>
</feature>
<sequence length="687" mass="77027">MPCVTETLRCVLCCEEEIGLDRYHYYGDYSGLDDDHEMCICSPIAAAVAGAISRIFERISSIRRDSNIREESYSSNQRVNFNYTQETRPPQPPPRPTLPYLENSSLQNLAPKPLLLPPPPQRPALHYLENSSLQNLAPKPLLLPPPPPRPKVVLVPRIAVKVEEVPESSGTLPVVKRTILDRIPSVQVPAAKVHDTKSENKSGHVKPPPLAPLRSSSVASVLSPSGPSVSEKKSKYVSVQKETAHPLFVIPDDLKELFEKGVVPPVLRKGVTPSTYKEYFAALLHAEDFYIKKWSNFQLNNVTLELQNAAIYKKSHKNKILFENDIQNDKIFVAFEIDSVPERRPFLLSRDFVHVKPSGKMVEPFQGILYRVVNSSLVLAEFGDDFHSQHSRNRKYDVSFSFNRVCLKRSHQAIAGSTHLFQNFLFPSRTSRVSLLNSPLVTPAYRNLNLEQRTAINNISRLKDPPPYLIEGQLSVVTERKRSNTGSEIVERKLSPTGLVIKEAVLQICRTSPGCRILISAPTNSTCDMLMRSVKGEIPESDIFRANAAFRELDGVPYDILPFCPFEGECFTCPSLLQLQNFKVVLSTFVSSFRLYDNGIGAGHFSHIFLVDASSATEPEVMVVLANLADETTVVVVTGATGNQSRWVRSDIARRNGLKASYFERLLRNKPYNSFDPMFVAKVRQDT</sequence>
<dbReference type="PANTHER" id="PTHR45418:SF1">
    <property type="entry name" value="CANCER_TESTIS ANTIGEN 55"/>
    <property type="match status" value="1"/>
</dbReference>
<dbReference type="Pfam" id="PF21634">
    <property type="entry name" value="MOV-10_beta-barrel"/>
    <property type="match status" value="1"/>
</dbReference>
<dbReference type="Gene3D" id="3.40.50.300">
    <property type="entry name" value="P-loop containing nucleotide triphosphate hydrolases"/>
    <property type="match status" value="1"/>
</dbReference>
<dbReference type="GO" id="GO:0016787">
    <property type="term" value="F:hydrolase activity"/>
    <property type="evidence" value="ECO:0007669"/>
    <property type="project" value="UniProtKB-KW"/>
</dbReference>
<evidence type="ECO:0000256" key="4">
    <source>
        <dbReference type="ARBA" id="ARBA00022801"/>
    </source>
</evidence>
<keyword evidence="6" id="KW-0067">ATP-binding</keyword>
<feature type="compositionally biased region" description="Low complexity" evidence="7">
    <location>
        <begin position="212"/>
        <end position="229"/>
    </location>
</feature>
<dbReference type="InterPro" id="IPR027417">
    <property type="entry name" value="P-loop_NTPase"/>
</dbReference>
<feature type="domain" description="Helicase MOV-10-like beta-barrel" evidence="8">
    <location>
        <begin position="327"/>
        <end position="400"/>
    </location>
</feature>
<reference evidence="9 10" key="1">
    <citation type="submission" date="2024-01" db="EMBL/GenBank/DDBJ databases">
        <title>Genome assemblies of Stephania.</title>
        <authorList>
            <person name="Yang L."/>
        </authorList>
    </citation>
    <scope>NUCLEOTIDE SEQUENCE [LARGE SCALE GENOMIC DNA]</scope>
    <source>
        <strain evidence="9">JXDWG</strain>
        <tissue evidence="9">Leaf</tissue>
    </source>
</reference>
<dbReference type="GO" id="GO:0005524">
    <property type="term" value="F:ATP binding"/>
    <property type="evidence" value="ECO:0007669"/>
    <property type="project" value="UniProtKB-KW"/>
</dbReference>
<dbReference type="PANTHER" id="PTHR45418">
    <property type="entry name" value="CANCER/TESTIS ANTIGEN 55"/>
    <property type="match status" value="1"/>
</dbReference>
<comment type="subcellular location">
    <subcellularLocation>
        <location evidence="1">Cytoplasm</location>
    </subcellularLocation>
</comment>
<evidence type="ECO:0000256" key="3">
    <source>
        <dbReference type="ARBA" id="ARBA00022741"/>
    </source>
</evidence>
<dbReference type="GO" id="GO:0004386">
    <property type="term" value="F:helicase activity"/>
    <property type="evidence" value="ECO:0007669"/>
    <property type="project" value="UniProtKB-KW"/>
</dbReference>
<keyword evidence="2" id="KW-0963">Cytoplasm</keyword>
<feature type="compositionally biased region" description="Basic and acidic residues" evidence="7">
    <location>
        <begin position="192"/>
        <end position="202"/>
    </location>
</feature>
<protein>
    <recommendedName>
        <fullName evidence="8">Helicase MOV-10-like beta-barrel domain-containing protein</fullName>
    </recommendedName>
</protein>
<keyword evidence="5" id="KW-0347">Helicase</keyword>
<keyword evidence="10" id="KW-1185">Reference proteome</keyword>
<organism evidence="9 10">
    <name type="scientific">Stephania cephalantha</name>
    <dbReference type="NCBI Taxonomy" id="152367"/>
    <lineage>
        <taxon>Eukaryota</taxon>
        <taxon>Viridiplantae</taxon>
        <taxon>Streptophyta</taxon>
        <taxon>Embryophyta</taxon>
        <taxon>Tracheophyta</taxon>
        <taxon>Spermatophyta</taxon>
        <taxon>Magnoliopsida</taxon>
        <taxon>Ranunculales</taxon>
        <taxon>Menispermaceae</taxon>
        <taxon>Menispermoideae</taxon>
        <taxon>Cissampelideae</taxon>
        <taxon>Stephania</taxon>
    </lineage>
</organism>
<dbReference type="Proteomes" id="UP001419268">
    <property type="component" value="Unassembled WGS sequence"/>
</dbReference>
<dbReference type="GO" id="GO:0005737">
    <property type="term" value="C:cytoplasm"/>
    <property type="evidence" value="ECO:0007669"/>
    <property type="project" value="UniProtKB-SubCell"/>
</dbReference>
<comment type="caution">
    <text evidence="9">The sequence shown here is derived from an EMBL/GenBank/DDBJ whole genome shotgun (WGS) entry which is preliminary data.</text>
</comment>
<evidence type="ECO:0000259" key="8">
    <source>
        <dbReference type="Pfam" id="PF21634"/>
    </source>
</evidence>
<dbReference type="AlphaFoldDB" id="A0AAP0IMV3"/>
<keyword evidence="4" id="KW-0378">Hydrolase</keyword>
<keyword evidence="3" id="KW-0547">Nucleotide-binding</keyword>
<evidence type="ECO:0000256" key="7">
    <source>
        <dbReference type="SAM" id="MobiDB-lite"/>
    </source>
</evidence>
<evidence type="ECO:0000256" key="5">
    <source>
        <dbReference type="ARBA" id="ARBA00022806"/>
    </source>
</evidence>
<dbReference type="InterPro" id="IPR049080">
    <property type="entry name" value="MOV-10-like_beta-barrel"/>
</dbReference>
<name>A0AAP0IMV3_9MAGN</name>
<evidence type="ECO:0000313" key="9">
    <source>
        <dbReference type="EMBL" id="KAK9117843.1"/>
    </source>
</evidence>
<feature type="region of interest" description="Disordered" evidence="7">
    <location>
        <begin position="190"/>
        <end position="232"/>
    </location>
</feature>
<evidence type="ECO:0000256" key="2">
    <source>
        <dbReference type="ARBA" id="ARBA00022490"/>
    </source>
</evidence>
<evidence type="ECO:0000256" key="1">
    <source>
        <dbReference type="ARBA" id="ARBA00004496"/>
    </source>
</evidence>
<evidence type="ECO:0000256" key="6">
    <source>
        <dbReference type="ARBA" id="ARBA00022840"/>
    </source>
</evidence>
<dbReference type="EMBL" id="JBBNAG010000007">
    <property type="protein sequence ID" value="KAK9117843.1"/>
    <property type="molecule type" value="Genomic_DNA"/>
</dbReference>
<feature type="region of interest" description="Disordered" evidence="7">
    <location>
        <begin position="71"/>
        <end position="102"/>
    </location>
</feature>
<gene>
    <name evidence="9" type="ORF">Scep_015936</name>
</gene>
<proteinExistence type="predicted"/>
<accession>A0AAP0IMV3</accession>